<dbReference type="KEGG" id="vcy:IX92_14455"/>
<dbReference type="RefSeq" id="WP_043009426.1">
    <property type="nucleotide sequence ID" value="NZ_CP009617.1"/>
</dbReference>
<evidence type="ECO:0008006" key="5">
    <source>
        <dbReference type="Google" id="ProtNLM"/>
    </source>
</evidence>
<evidence type="ECO:0000259" key="2">
    <source>
        <dbReference type="Pfam" id="PF18870"/>
    </source>
</evidence>
<dbReference type="Proteomes" id="UP000030081">
    <property type="component" value="Chromosome 1"/>
</dbReference>
<evidence type="ECO:0000313" key="3">
    <source>
        <dbReference type="EMBL" id="AIW20152.1"/>
    </source>
</evidence>
<sequence>MEGDGGNIQSLNNKLVCAKCVGENDLIKFVHTHGRKSKCSYCKNRNAKVVNFYAFKEFIHKCIQQEYLDAEQESLPYEYIDKIYSSEELIIDVLGIPFNSLELQSDIIASLGDGSWCHACCMGMTPTQAHRYSWDTFISLVKHKCRHTLYSVPHALEYKSSKFIPAITFLTDLDDIIRTFNLYTSLPVGSTVFRARIHSVQEHLITAKSLGSVSAEKAIYANRMSPAGIPMFYGAFNQKTAINEIYDAASMKEKQIVTIGSFTLKRQLQCIDFSNVPTTWGFFSGLPMTKRHQLNFLYAFLEDFCKSIDKDKKQHIEYIPTQVVSEHIRYIHKGNNVSGIDGIIYPSSKNDNQNAIVIFCGNDDCVDKGDKGGLLELRCSQRRKLP</sequence>
<dbReference type="Pfam" id="PF18870">
    <property type="entry name" value="HEPN_RES_NTD1"/>
    <property type="match status" value="1"/>
</dbReference>
<proteinExistence type="predicted"/>
<gene>
    <name evidence="3" type="ORF">IX92_14455</name>
</gene>
<dbReference type="InterPro" id="IPR014914">
    <property type="entry name" value="RES_dom"/>
</dbReference>
<keyword evidence="4" id="KW-1185">Reference proteome</keyword>
<evidence type="ECO:0000313" key="4">
    <source>
        <dbReference type="Proteomes" id="UP000030081"/>
    </source>
</evidence>
<accession>A0AAN0VY92</accession>
<dbReference type="AlphaFoldDB" id="A0AAN0VY92"/>
<dbReference type="Pfam" id="PF08808">
    <property type="entry name" value="RES"/>
    <property type="match status" value="1"/>
</dbReference>
<reference evidence="3 4" key="1">
    <citation type="submission" date="2014-10" db="EMBL/GenBank/DDBJ databases">
        <title>The Complete Genome Sequence for the Shellfish Pathogen Vibrio coralliilyticus RE98 Isolated from a Shellfish Hatchery.</title>
        <authorList>
            <person name="Richards G.P."/>
            <person name="Bono J.L."/>
            <person name="Watson M.A."/>
            <person name="Needleman D.S."/>
        </authorList>
    </citation>
    <scope>NUCLEOTIDE SEQUENCE [LARGE SCALE GENOMIC DNA]</scope>
    <source>
        <strain evidence="3 4">RE98</strain>
    </source>
</reference>
<name>A0AAN0VY92_9VIBR</name>
<dbReference type="InterPro" id="IPR041206">
    <property type="entry name" value="HEPN/RES_NTD1"/>
</dbReference>
<evidence type="ECO:0000259" key="1">
    <source>
        <dbReference type="Pfam" id="PF08808"/>
    </source>
</evidence>
<organism evidence="3 4">
    <name type="scientific">Vibrio coralliilyticus</name>
    <dbReference type="NCBI Taxonomy" id="190893"/>
    <lineage>
        <taxon>Bacteria</taxon>
        <taxon>Pseudomonadati</taxon>
        <taxon>Pseudomonadota</taxon>
        <taxon>Gammaproteobacteria</taxon>
        <taxon>Vibrionales</taxon>
        <taxon>Vibrionaceae</taxon>
        <taxon>Vibrio</taxon>
    </lineage>
</organism>
<protein>
    <recommendedName>
        <fullName evidence="5">RES domain-containing protein</fullName>
    </recommendedName>
</protein>
<dbReference type="EMBL" id="CP009617">
    <property type="protein sequence ID" value="AIW20152.1"/>
    <property type="molecule type" value="Genomic_DNA"/>
</dbReference>
<feature type="domain" description="HEPN/RES N-terminal" evidence="2">
    <location>
        <begin position="33"/>
        <end position="151"/>
    </location>
</feature>
<feature type="domain" description="RES" evidence="1">
    <location>
        <begin position="212"/>
        <end position="365"/>
    </location>
</feature>